<dbReference type="EMBL" id="CP006939">
    <property type="protein sequence ID" value="AHC15451.1"/>
    <property type="molecule type" value="Genomic_DNA"/>
</dbReference>
<organism evidence="1 2">
    <name type="scientific">Salinispira pacifica</name>
    <dbReference type="NCBI Taxonomy" id="1307761"/>
    <lineage>
        <taxon>Bacteria</taxon>
        <taxon>Pseudomonadati</taxon>
        <taxon>Spirochaetota</taxon>
        <taxon>Spirochaetia</taxon>
        <taxon>Spirochaetales</taxon>
        <taxon>Spirochaetaceae</taxon>
        <taxon>Salinispira</taxon>
    </lineage>
</organism>
<gene>
    <name evidence="1" type="ORF">L21SP2_2084</name>
</gene>
<sequence length="50" mass="6270">MIRRCSFIFKNKIMVQHRKVSNFQSHLREGKYKEIKINSNLVKRPYRYRK</sequence>
<dbReference type="Proteomes" id="UP000018680">
    <property type="component" value="Chromosome"/>
</dbReference>
<keyword evidence="2" id="KW-1185">Reference proteome</keyword>
<protein>
    <submittedName>
        <fullName evidence="1">Uncharacterized protein</fullName>
    </submittedName>
</protein>
<reference evidence="1 2" key="1">
    <citation type="journal article" date="2015" name="Stand. Genomic Sci.">
        <title>Complete genome sequence and description of Salinispira pacifica gen. nov., sp. nov., a novel spirochaete isolated form a hypersaline microbial mat.</title>
        <authorList>
            <person name="Ben Hania W."/>
            <person name="Joseph M."/>
            <person name="Schumann P."/>
            <person name="Bunk B."/>
            <person name="Fiebig A."/>
            <person name="Sproer C."/>
            <person name="Klenk H.P."/>
            <person name="Fardeau M.L."/>
            <person name="Spring S."/>
        </authorList>
    </citation>
    <scope>NUCLEOTIDE SEQUENCE [LARGE SCALE GENOMIC DNA]</scope>
    <source>
        <strain evidence="1 2">L21-RPul-D2</strain>
    </source>
</reference>
<dbReference type="AlphaFoldDB" id="V5WJU5"/>
<evidence type="ECO:0000313" key="1">
    <source>
        <dbReference type="EMBL" id="AHC15451.1"/>
    </source>
</evidence>
<name>V5WJU5_9SPIO</name>
<dbReference type="KEGG" id="slr:L21SP2_2084"/>
<accession>V5WJU5</accession>
<proteinExistence type="predicted"/>
<dbReference type="HOGENOM" id="CLU_3122480_0_0_12"/>
<evidence type="ECO:0000313" key="2">
    <source>
        <dbReference type="Proteomes" id="UP000018680"/>
    </source>
</evidence>